<accession>A0A1B6L1K2</accession>
<dbReference type="CDD" id="cd18186">
    <property type="entry name" value="BTB_POZ_ZBTB_KLHL-like"/>
    <property type="match status" value="3"/>
</dbReference>
<dbReference type="Pfam" id="PF00651">
    <property type="entry name" value="BTB"/>
    <property type="match status" value="3"/>
</dbReference>
<evidence type="ECO:0000313" key="3">
    <source>
        <dbReference type="EMBL" id="JAT17535.1"/>
    </source>
</evidence>
<dbReference type="EMBL" id="GEBQ01022442">
    <property type="protein sequence ID" value="JAT17535.1"/>
    <property type="molecule type" value="Transcribed_RNA"/>
</dbReference>
<dbReference type="InterPro" id="IPR000210">
    <property type="entry name" value="BTB/POZ_dom"/>
</dbReference>
<feature type="non-terminal residue" evidence="3">
    <location>
        <position position="1"/>
    </location>
</feature>
<feature type="domain" description="BTB" evidence="2">
    <location>
        <begin position="342"/>
        <end position="406"/>
    </location>
</feature>
<dbReference type="SMART" id="SM00225">
    <property type="entry name" value="BTB"/>
    <property type="match status" value="3"/>
</dbReference>
<gene>
    <name evidence="3" type="ORF">g.45136</name>
</gene>
<evidence type="ECO:0000259" key="2">
    <source>
        <dbReference type="PROSITE" id="PS50097"/>
    </source>
</evidence>
<feature type="region of interest" description="Disordered" evidence="1">
    <location>
        <begin position="1"/>
        <end position="32"/>
    </location>
</feature>
<dbReference type="PANTHER" id="PTHR45774:SF3">
    <property type="entry name" value="BTB (POZ) DOMAIN-CONTAINING 2B-RELATED"/>
    <property type="match status" value="1"/>
</dbReference>
<name>A0A1B6L1K2_9HEMI</name>
<organism evidence="3">
    <name type="scientific">Graphocephala atropunctata</name>
    <dbReference type="NCBI Taxonomy" id="36148"/>
    <lineage>
        <taxon>Eukaryota</taxon>
        <taxon>Metazoa</taxon>
        <taxon>Ecdysozoa</taxon>
        <taxon>Arthropoda</taxon>
        <taxon>Hexapoda</taxon>
        <taxon>Insecta</taxon>
        <taxon>Pterygota</taxon>
        <taxon>Neoptera</taxon>
        <taxon>Paraneoptera</taxon>
        <taxon>Hemiptera</taxon>
        <taxon>Auchenorrhyncha</taxon>
        <taxon>Membracoidea</taxon>
        <taxon>Cicadellidae</taxon>
        <taxon>Cicadellinae</taxon>
        <taxon>Cicadellini</taxon>
        <taxon>Graphocephala</taxon>
    </lineage>
</organism>
<feature type="compositionally biased region" description="Polar residues" evidence="1">
    <location>
        <begin position="1"/>
        <end position="13"/>
    </location>
</feature>
<dbReference type="InterPro" id="IPR011705">
    <property type="entry name" value="BACK"/>
</dbReference>
<reference evidence="3" key="1">
    <citation type="submission" date="2015-11" db="EMBL/GenBank/DDBJ databases">
        <title>De novo transcriptome assembly of four potential Pierce s Disease insect vectors from Arizona vineyards.</title>
        <authorList>
            <person name="Tassone E.E."/>
        </authorList>
    </citation>
    <scope>NUCLEOTIDE SEQUENCE</scope>
</reference>
<dbReference type="Pfam" id="PF07707">
    <property type="entry name" value="BACK"/>
    <property type="match status" value="2"/>
</dbReference>
<dbReference type="PROSITE" id="PS50097">
    <property type="entry name" value="BTB"/>
    <property type="match status" value="3"/>
</dbReference>
<dbReference type="Gene3D" id="3.30.710.10">
    <property type="entry name" value="Potassium Channel Kv1.1, Chain A"/>
    <property type="match status" value="3"/>
</dbReference>
<proteinExistence type="predicted"/>
<evidence type="ECO:0000256" key="1">
    <source>
        <dbReference type="SAM" id="MobiDB-lite"/>
    </source>
</evidence>
<dbReference type="Gene3D" id="1.25.40.420">
    <property type="match status" value="3"/>
</dbReference>
<feature type="domain" description="BTB" evidence="2">
    <location>
        <begin position="600"/>
        <end position="666"/>
    </location>
</feature>
<dbReference type="SMART" id="SM00875">
    <property type="entry name" value="BACK"/>
    <property type="match status" value="3"/>
</dbReference>
<dbReference type="PANTHER" id="PTHR45774">
    <property type="entry name" value="BTB/POZ DOMAIN-CONTAINING"/>
    <property type="match status" value="1"/>
</dbReference>
<dbReference type="AlphaFoldDB" id="A0A1B6L1K2"/>
<dbReference type="SUPFAM" id="SSF54695">
    <property type="entry name" value="POZ domain"/>
    <property type="match status" value="3"/>
</dbReference>
<dbReference type="InterPro" id="IPR011333">
    <property type="entry name" value="SKP1/BTB/POZ_sf"/>
</dbReference>
<feature type="domain" description="BTB" evidence="2">
    <location>
        <begin position="85"/>
        <end position="150"/>
    </location>
</feature>
<sequence>GGFGTTQNTNAFTPTGGFGTTQNTNAFTPAGGFDPTIRFGQPSLLQAPSALNTPFFGPAFSATVEDKRWRDPAGYIFWQTKRHDCDFIVGKNSDIAENISALTCHLEAQSSVFKELLKDSKRRIRIGNVSPKIFRLLLTYIYGGKLRDLDQGTAAQLAVAADHFNIRPLVTKACKRIKLTGVEDVFPALWCVAYNIHRPELELRVTEIVQKETQAVLSSEQFLDLDAKCLEYIVSLKKLSVTDLELWQALVCWAKHKVNTEPNKTRRQHLQTVLQHVSLSTFSLEDIVKDVIPAEILTPEQELKLLTTSVNNQHLEFSDLFEEKTYTDPAEYIFGHTEHHDCDFVVGRNCDKAEQIGAVSCHLEAHSSVFRELLNGCTTTGRLVRVRNVSPEVFKLLLTYVYGGKLPDLDQGTAAQLAVAADHFNIRPLVTEACKRIKLTGVEDVFPALWCVAYNIHRPEFEPRVTKIIQQDTQALLGSMKILDLDLKCLEYIVSQKLSITDLELWRCLKIWVQHKVNTEPVTTVRQQLQTLLRHIRLSTFSLADLIEEVIPIQILTSEHKRKLLTAAVSNQPLEFSDLFEERIDFDNPAEYIFSHTELHDCHFIVGRHCDSAEQISAVSVYLKARSSVFRELIRDGTTSATEIPIGNVSPAVFQLILTYVYGGMLPDLDQGTAAQLAVAADHFNIRPLVTEACKQIKLTGVEDVFPALWCVAYNLHRPEFEPHVIKIFQEQTEAVLSSEQFLDLDAKCLEYISRQETLSVSELELWRAVVRWAQHKVITDPDKTLRQHVEPILQHVRVYSLSLQDILREFVLSRILTRKEGMKVLEAVVNNKPLQVQGICDIRVLRQWPDYTQGQVKVESI</sequence>
<protein>
    <recommendedName>
        <fullName evidence="2">BTB domain-containing protein</fullName>
    </recommendedName>
</protein>